<dbReference type="Proteomes" id="UP000231658">
    <property type="component" value="Unassembled WGS sequence"/>
</dbReference>
<evidence type="ECO:0000259" key="8">
    <source>
        <dbReference type="Pfam" id="PF01709"/>
    </source>
</evidence>
<dbReference type="OrthoDB" id="9781053at2"/>
<dbReference type="InterPro" id="IPR029072">
    <property type="entry name" value="YebC-like"/>
</dbReference>
<dbReference type="AlphaFoldDB" id="A0A1C3RHW0"/>
<comment type="similarity">
    <text evidence="1 6">Belongs to the TACO1 family.</text>
</comment>
<dbReference type="InterPro" id="IPR017856">
    <property type="entry name" value="Integrase-like_N"/>
</dbReference>
<dbReference type="InterPro" id="IPR026564">
    <property type="entry name" value="Transcrip_reg_TACO1-like_dom3"/>
</dbReference>
<evidence type="ECO:0000256" key="3">
    <source>
        <dbReference type="ARBA" id="ARBA00023015"/>
    </source>
</evidence>
<dbReference type="GO" id="GO:0003677">
    <property type="term" value="F:DNA binding"/>
    <property type="evidence" value="ECO:0007669"/>
    <property type="project" value="UniProtKB-UniRule"/>
</dbReference>
<dbReference type="GO" id="GO:0006355">
    <property type="term" value="P:regulation of DNA-templated transcription"/>
    <property type="evidence" value="ECO:0007669"/>
    <property type="project" value="UniProtKB-UniRule"/>
</dbReference>
<dbReference type="NCBIfam" id="NF009044">
    <property type="entry name" value="PRK12378.1"/>
    <property type="match status" value="1"/>
</dbReference>
<keyword evidence="5 6" id="KW-0804">Transcription</keyword>
<keyword evidence="3 6" id="KW-0805">Transcription regulation</keyword>
<dbReference type="Pfam" id="PF20772">
    <property type="entry name" value="TACO1_YebC_N"/>
    <property type="match status" value="1"/>
</dbReference>
<name>A0A1C3RHW0_9PROT</name>
<keyword evidence="11" id="KW-1185">Reference proteome</keyword>
<feature type="region of interest" description="Disordered" evidence="7">
    <location>
        <begin position="1"/>
        <end position="20"/>
    </location>
</feature>
<evidence type="ECO:0000256" key="4">
    <source>
        <dbReference type="ARBA" id="ARBA00023125"/>
    </source>
</evidence>
<organism evidence="10 11">
    <name type="scientific">Candidatus Terasakiella magnetica</name>
    <dbReference type="NCBI Taxonomy" id="1867952"/>
    <lineage>
        <taxon>Bacteria</taxon>
        <taxon>Pseudomonadati</taxon>
        <taxon>Pseudomonadota</taxon>
        <taxon>Alphaproteobacteria</taxon>
        <taxon>Rhodospirillales</taxon>
        <taxon>Terasakiellaceae</taxon>
        <taxon>Terasakiella</taxon>
    </lineage>
</organism>
<dbReference type="FunFam" id="1.10.10.200:FF:000002">
    <property type="entry name" value="Probable transcriptional regulatory protein CLM62_37755"/>
    <property type="match status" value="1"/>
</dbReference>
<protein>
    <recommendedName>
        <fullName evidence="6">Probable transcriptional regulatory protein MTBPR1_30164</fullName>
    </recommendedName>
</protein>
<proteinExistence type="inferred from homology"/>
<sequence length="249" mass="26764">MAGHSKFKNIMHRKGAQDKKRAKEFAKLSKEIMVAAGMGTPDPDMNPRLRTAIAAAKGASMPKDNIERAVKKGSGEMDGDNYVEMRYEGYGPGGVAVIVECLTDNKNRSASDVRSTFTKRGGNLGETGSVAFSFARRGLITYAADVTDADTMFEAGLEAGATEVESSDDIHEISCEPDELHAVLDELVKQFGDAKGASLDWKPTNTTELDADKAESLMGLVEALEDLDDVQEVFTNMEVSDDVMANLAG</sequence>
<feature type="compositionally biased region" description="Basic residues" evidence="7">
    <location>
        <begin position="1"/>
        <end position="14"/>
    </location>
</feature>
<dbReference type="PANTHER" id="PTHR12532">
    <property type="entry name" value="TRANSLATIONAL ACTIVATOR OF CYTOCHROME C OXIDASE 1"/>
    <property type="match status" value="1"/>
</dbReference>
<dbReference type="NCBIfam" id="NF001030">
    <property type="entry name" value="PRK00110.1"/>
    <property type="match status" value="1"/>
</dbReference>
<dbReference type="InterPro" id="IPR002876">
    <property type="entry name" value="Transcrip_reg_TACO1-like"/>
</dbReference>
<dbReference type="InterPro" id="IPR049083">
    <property type="entry name" value="TACO1_YebC_N"/>
</dbReference>
<evidence type="ECO:0000256" key="2">
    <source>
        <dbReference type="ARBA" id="ARBA00022490"/>
    </source>
</evidence>
<evidence type="ECO:0000256" key="6">
    <source>
        <dbReference type="HAMAP-Rule" id="MF_00693"/>
    </source>
</evidence>
<comment type="subcellular location">
    <subcellularLocation>
        <location evidence="6">Cytoplasm</location>
    </subcellularLocation>
</comment>
<evidence type="ECO:0000256" key="1">
    <source>
        <dbReference type="ARBA" id="ARBA00008724"/>
    </source>
</evidence>
<dbReference type="Gene3D" id="3.30.70.980">
    <property type="match status" value="2"/>
</dbReference>
<keyword evidence="4 6" id="KW-0238">DNA-binding</keyword>
<evidence type="ECO:0000259" key="9">
    <source>
        <dbReference type="Pfam" id="PF20772"/>
    </source>
</evidence>
<evidence type="ECO:0000256" key="5">
    <source>
        <dbReference type="ARBA" id="ARBA00023163"/>
    </source>
</evidence>
<reference evidence="10 11" key="1">
    <citation type="submission" date="2016-07" db="EMBL/GenBank/DDBJ databases">
        <authorList>
            <person name="Lefevre C.T."/>
        </authorList>
    </citation>
    <scope>NUCLEOTIDE SEQUENCE [LARGE SCALE GENOMIC DNA]</scope>
    <source>
        <strain evidence="10">PR1</strain>
    </source>
</reference>
<feature type="domain" description="TACO1/YebC-like N-terminal" evidence="9">
    <location>
        <begin position="5"/>
        <end position="76"/>
    </location>
</feature>
<evidence type="ECO:0000256" key="7">
    <source>
        <dbReference type="SAM" id="MobiDB-lite"/>
    </source>
</evidence>
<feature type="domain" description="TACO1/YebC-like second and third" evidence="8">
    <location>
        <begin position="82"/>
        <end position="237"/>
    </location>
</feature>
<evidence type="ECO:0000313" key="10">
    <source>
        <dbReference type="EMBL" id="SCA56794.1"/>
    </source>
</evidence>
<dbReference type="Gene3D" id="1.10.10.200">
    <property type="match status" value="1"/>
</dbReference>
<dbReference type="RefSeq" id="WP_069188860.1">
    <property type="nucleotide sequence ID" value="NZ_FLYE01000023.1"/>
</dbReference>
<dbReference type="Pfam" id="PF01709">
    <property type="entry name" value="Transcrip_reg"/>
    <property type="match status" value="1"/>
</dbReference>
<keyword evidence="2 6" id="KW-0963">Cytoplasm</keyword>
<dbReference type="SUPFAM" id="SSF75625">
    <property type="entry name" value="YebC-like"/>
    <property type="match status" value="1"/>
</dbReference>
<dbReference type="HAMAP" id="MF_00693">
    <property type="entry name" value="Transcrip_reg_TACO1"/>
    <property type="match status" value="1"/>
</dbReference>
<dbReference type="STRING" id="1867952.MTBPR1_30164"/>
<dbReference type="PANTHER" id="PTHR12532:SF6">
    <property type="entry name" value="TRANSCRIPTIONAL REGULATORY PROTEIN YEBC-RELATED"/>
    <property type="match status" value="1"/>
</dbReference>
<dbReference type="InterPro" id="IPR048300">
    <property type="entry name" value="TACO1_YebC-like_2nd/3rd_dom"/>
</dbReference>
<gene>
    <name evidence="10" type="primary">yebC</name>
    <name evidence="10" type="ORF">MTBPR1_30164</name>
</gene>
<dbReference type="NCBIfam" id="TIGR01033">
    <property type="entry name" value="YebC/PmpR family DNA-binding transcriptional regulator"/>
    <property type="match status" value="1"/>
</dbReference>
<accession>A0A1C3RHW0</accession>
<dbReference type="EMBL" id="FLYE01000023">
    <property type="protein sequence ID" value="SCA56794.1"/>
    <property type="molecule type" value="Genomic_DNA"/>
</dbReference>
<evidence type="ECO:0000313" key="11">
    <source>
        <dbReference type="Proteomes" id="UP000231658"/>
    </source>
</evidence>
<dbReference type="GO" id="GO:0005829">
    <property type="term" value="C:cytosol"/>
    <property type="evidence" value="ECO:0007669"/>
    <property type="project" value="TreeGrafter"/>
</dbReference>